<evidence type="ECO:0000256" key="1">
    <source>
        <dbReference type="SAM" id="Phobius"/>
    </source>
</evidence>
<evidence type="ECO:0000313" key="2">
    <source>
        <dbReference type="EMBL" id="CAB4896764.1"/>
    </source>
</evidence>
<name>A0A6J7FSE7_9ZZZZ</name>
<feature type="transmembrane region" description="Helical" evidence="1">
    <location>
        <begin position="6"/>
        <end position="39"/>
    </location>
</feature>
<gene>
    <name evidence="2" type="ORF">UFOPK3564_00343</name>
</gene>
<reference evidence="2" key="1">
    <citation type="submission" date="2020-05" db="EMBL/GenBank/DDBJ databases">
        <authorList>
            <person name="Chiriac C."/>
            <person name="Salcher M."/>
            <person name="Ghai R."/>
            <person name="Kavagutti S V."/>
        </authorList>
    </citation>
    <scope>NUCLEOTIDE SEQUENCE</scope>
</reference>
<proteinExistence type="predicted"/>
<keyword evidence="1" id="KW-0472">Membrane</keyword>
<dbReference type="AlphaFoldDB" id="A0A6J7FSE7"/>
<sequence length="110" mass="11275">MTLLAIPFGLVIGLIVGTVVGGGGAILAFVPVMALAAALTRRRACSEQAAEELPCPDVPLQALVIAVCVRQSTIENVTVRAEEAIPNALRSNASMRPSPLRSVTLAGASL</sequence>
<keyword evidence="1" id="KW-1133">Transmembrane helix</keyword>
<accession>A0A6J7FSE7</accession>
<dbReference type="EMBL" id="CAFBMK010000011">
    <property type="protein sequence ID" value="CAB4896764.1"/>
    <property type="molecule type" value="Genomic_DNA"/>
</dbReference>
<protein>
    <submittedName>
        <fullName evidence="2">Unannotated protein</fullName>
    </submittedName>
</protein>
<organism evidence="2">
    <name type="scientific">freshwater metagenome</name>
    <dbReference type="NCBI Taxonomy" id="449393"/>
    <lineage>
        <taxon>unclassified sequences</taxon>
        <taxon>metagenomes</taxon>
        <taxon>ecological metagenomes</taxon>
    </lineage>
</organism>
<keyword evidence="1" id="KW-0812">Transmembrane</keyword>